<organism evidence="1 2">
    <name type="scientific">Dermacentor silvarum</name>
    <name type="common">Tick</name>
    <dbReference type="NCBI Taxonomy" id="543639"/>
    <lineage>
        <taxon>Eukaryota</taxon>
        <taxon>Metazoa</taxon>
        <taxon>Ecdysozoa</taxon>
        <taxon>Arthropoda</taxon>
        <taxon>Chelicerata</taxon>
        <taxon>Arachnida</taxon>
        <taxon>Acari</taxon>
        <taxon>Parasitiformes</taxon>
        <taxon>Ixodida</taxon>
        <taxon>Ixodoidea</taxon>
        <taxon>Ixodidae</taxon>
        <taxon>Rhipicephalinae</taxon>
        <taxon>Dermacentor</taxon>
    </lineage>
</organism>
<reference evidence="1" key="1">
    <citation type="submission" date="2020-05" db="EMBL/GenBank/DDBJ databases">
        <title>Large-scale comparative analyses of tick genomes elucidate their genetic diversity and vector capacities.</title>
        <authorList>
            <person name="Jia N."/>
            <person name="Wang J."/>
            <person name="Shi W."/>
            <person name="Du L."/>
            <person name="Sun Y."/>
            <person name="Zhan W."/>
            <person name="Jiang J."/>
            <person name="Wang Q."/>
            <person name="Zhang B."/>
            <person name="Ji P."/>
            <person name="Sakyi L.B."/>
            <person name="Cui X."/>
            <person name="Yuan T."/>
            <person name="Jiang B."/>
            <person name="Yang W."/>
            <person name="Lam T.T.-Y."/>
            <person name="Chang Q."/>
            <person name="Ding S."/>
            <person name="Wang X."/>
            <person name="Zhu J."/>
            <person name="Ruan X."/>
            <person name="Zhao L."/>
            <person name="Wei J."/>
            <person name="Que T."/>
            <person name="Du C."/>
            <person name="Cheng J."/>
            <person name="Dai P."/>
            <person name="Han X."/>
            <person name="Huang E."/>
            <person name="Gao Y."/>
            <person name="Liu J."/>
            <person name="Shao H."/>
            <person name="Ye R."/>
            <person name="Li L."/>
            <person name="Wei W."/>
            <person name="Wang X."/>
            <person name="Wang C."/>
            <person name="Yang T."/>
            <person name="Huo Q."/>
            <person name="Li W."/>
            <person name="Guo W."/>
            <person name="Chen H."/>
            <person name="Zhou L."/>
            <person name="Ni X."/>
            <person name="Tian J."/>
            <person name="Zhou Y."/>
            <person name="Sheng Y."/>
            <person name="Liu T."/>
            <person name="Pan Y."/>
            <person name="Xia L."/>
            <person name="Li J."/>
            <person name="Zhao F."/>
            <person name="Cao W."/>
        </authorList>
    </citation>
    <scope>NUCLEOTIDE SEQUENCE</scope>
    <source>
        <strain evidence="1">Dsil-2018</strain>
    </source>
</reference>
<protein>
    <submittedName>
        <fullName evidence="1">Uncharacterized protein</fullName>
    </submittedName>
</protein>
<proteinExistence type="predicted"/>
<sequence>MSSPSGRLPRQAVALPFADRVMESQVRSMRRINLGPADVRHGDFALSCRQPRTFAESHTSDSQGAVEHHLHRLRSEYPSRFPAGNAVGRAKRSSRSVSASFVAAEFLPPKIALASTRRRRLRRLMLGAVRQSLQVATGSGRNSPQDHTESCRRRSTPSAFSGCRGGNIKRDAQPPSRRFAQAAAHHAATQAASRRGRGGFRLKRRPVGSRHAAHRIWLLPSGAGGRLSGQPAAVAVILISAAPAPQPPTHLLPAEAIRLAASEGTKVEEGDSQRRAVRDETRPQCLRAAKCSPRNNSPVARRLLTTHPLLPAAPGDGRTLLRCSTAATVACTADEAGRVKRRARKRRKRAALLSSRHRAGEDGRRRTDDGGELSLLIAFLEPQSSQHYRHALARRTVALGRFLPSRLASASTRRRRAPRTTHRPERGSLQEPQTGVGSHCGRSYNGTRMAPSSSPPAGKALLACPLLLAVLAGLASSQHQYYHQPQGQPSPRGSCYDLYNRAQRCIPEFVNAAFNVRVEATNTCGLRGPTKYCPQTDVQGATKTCEVCDASKPHLAHPADYLTDFNNNDNTTWWQSETMLEGIQYPNQVNLTLHLGQSPFFPFEYALWTNSLPLNVFRAQSTQKMDCTTHFVVNHM</sequence>
<evidence type="ECO:0000313" key="1">
    <source>
        <dbReference type="EMBL" id="KAH7980205.1"/>
    </source>
</evidence>
<gene>
    <name evidence="1" type="ORF">HPB49_013799</name>
</gene>
<evidence type="ECO:0000313" key="2">
    <source>
        <dbReference type="Proteomes" id="UP000821865"/>
    </source>
</evidence>
<dbReference type="Proteomes" id="UP000821865">
    <property type="component" value="Chromosome 1"/>
</dbReference>
<keyword evidence="2" id="KW-1185">Reference proteome</keyword>
<name>A0ACB8E0E4_DERSI</name>
<dbReference type="EMBL" id="CM023470">
    <property type="protein sequence ID" value="KAH7980205.1"/>
    <property type="molecule type" value="Genomic_DNA"/>
</dbReference>
<comment type="caution">
    <text evidence="1">The sequence shown here is derived from an EMBL/GenBank/DDBJ whole genome shotgun (WGS) entry which is preliminary data.</text>
</comment>
<accession>A0ACB8E0E4</accession>